<protein>
    <recommendedName>
        <fullName evidence="1">DUF7745 domain-containing protein</fullName>
    </recommendedName>
</protein>
<name>A0A9D5A2Z6_PEA</name>
<proteinExistence type="predicted"/>
<feature type="domain" description="DUF7745" evidence="1">
    <location>
        <begin position="1"/>
        <end position="74"/>
    </location>
</feature>
<evidence type="ECO:0000313" key="3">
    <source>
        <dbReference type="Proteomes" id="UP001058974"/>
    </source>
</evidence>
<comment type="caution">
    <text evidence="2">The sequence shown here is derived from an EMBL/GenBank/DDBJ whole genome shotgun (WGS) entry which is preliminary data.</text>
</comment>
<keyword evidence="3" id="KW-1185">Reference proteome</keyword>
<evidence type="ECO:0000259" key="1">
    <source>
        <dbReference type="Pfam" id="PF24924"/>
    </source>
</evidence>
<reference evidence="2 3" key="1">
    <citation type="journal article" date="2022" name="Nat. Genet.">
        <title>Improved pea reference genome and pan-genome highlight genomic features and evolutionary characteristics.</title>
        <authorList>
            <person name="Yang T."/>
            <person name="Liu R."/>
            <person name="Luo Y."/>
            <person name="Hu S."/>
            <person name="Wang D."/>
            <person name="Wang C."/>
            <person name="Pandey M.K."/>
            <person name="Ge S."/>
            <person name="Xu Q."/>
            <person name="Li N."/>
            <person name="Li G."/>
            <person name="Huang Y."/>
            <person name="Saxena R.K."/>
            <person name="Ji Y."/>
            <person name="Li M."/>
            <person name="Yan X."/>
            <person name="He Y."/>
            <person name="Liu Y."/>
            <person name="Wang X."/>
            <person name="Xiang C."/>
            <person name="Varshney R.K."/>
            <person name="Ding H."/>
            <person name="Gao S."/>
            <person name="Zong X."/>
        </authorList>
    </citation>
    <scope>NUCLEOTIDE SEQUENCE [LARGE SCALE GENOMIC DNA]</scope>
    <source>
        <strain evidence="2 3">cv. Zhongwan 6</strain>
    </source>
</reference>
<accession>A0A9D5A2Z6</accession>
<sequence length="159" mass="18409">MENKQYLRWSQRLMSLTNDDIVWYDSSLSSLEIIDCCGEFSNMPFIGTQGGVSYNPALARHQLGFPLRDKPNKTLKGGSELGLCNWVALEAYTLWVKKRALELKMPYACERPMSMVVIEPLTLPNQDVEELEDMLAKMKQEKDIWEERFYALSRKHGEL</sequence>
<organism evidence="2 3">
    <name type="scientific">Pisum sativum</name>
    <name type="common">Garden pea</name>
    <name type="synonym">Lathyrus oleraceus</name>
    <dbReference type="NCBI Taxonomy" id="3888"/>
    <lineage>
        <taxon>Eukaryota</taxon>
        <taxon>Viridiplantae</taxon>
        <taxon>Streptophyta</taxon>
        <taxon>Embryophyta</taxon>
        <taxon>Tracheophyta</taxon>
        <taxon>Spermatophyta</taxon>
        <taxon>Magnoliopsida</taxon>
        <taxon>eudicotyledons</taxon>
        <taxon>Gunneridae</taxon>
        <taxon>Pentapetalae</taxon>
        <taxon>rosids</taxon>
        <taxon>fabids</taxon>
        <taxon>Fabales</taxon>
        <taxon>Fabaceae</taxon>
        <taxon>Papilionoideae</taxon>
        <taxon>50 kb inversion clade</taxon>
        <taxon>NPAAA clade</taxon>
        <taxon>Hologalegina</taxon>
        <taxon>IRL clade</taxon>
        <taxon>Fabeae</taxon>
        <taxon>Lathyrus</taxon>
    </lineage>
</organism>
<dbReference type="EMBL" id="JAMSHJ010000007">
    <property type="protein sequence ID" value="KAI5391175.1"/>
    <property type="molecule type" value="Genomic_DNA"/>
</dbReference>
<dbReference type="AlphaFoldDB" id="A0A9D5A2Z6"/>
<dbReference type="PANTHER" id="PTHR48154:SF1">
    <property type="entry name" value="PROTEIN, PUTATIVE-RELATED"/>
    <property type="match status" value="1"/>
</dbReference>
<dbReference type="InterPro" id="IPR056647">
    <property type="entry name" value="DUF7745"/>
</dbReference>
<dbReference type="Pfam" id="PF24924">
    <property type="entry name" value="DUF7745"/>
    <property type="match status" value="1"/>
</dbReference>
<dbReference type="PANTHER" id="PTHR48154">
    <property type="entry name" value="PROTEIN, PUTATIVE-RELATED"/>
    <property type="match status" value="1"/>
</dbReference>
<dbReference type="Gramene" id="Psat07G0614600-T1">
    <property type="protein sequence ID" value="KAI5391175.1"/>
    <property type="gene ID" value="KIW84_076146"/>
</dbReference>
<gene>
    <name evidence="2" type="ORF">KIW84_076146</name>
</gene>
<dbReference type="Proteomes" id="UP001058974">
    <property type="component" value="Chromosome 7"/>
</dbReference>
<evidence type="ECO:0000313" key="2">
    <source>
        <dbReference type="EMBL" id="KAI5391175.1"/>
    </source>
</evidence>